<comment type="caution">
    <text evidence="8">The sequence shown here is derived from an EMBL/GenBank/DDBJ whole genome shotgun (WGS) entry which is preliminary data.</text>
</comment>
<feature type="transmembrane region" description="Helical" evidence="7">
    <location>
        <begin position="294"/>
        <end position="316"/>
    </location>
</feature>
<keyword evidence="3 7" id="KW-0812">Transmembrane</keyword>
<feature type="transmembrane region" description="Helical" evidence="7">
    <location>
        <begin position="265"/>
        <end position="282"/>
    </location>
</feature>
<feature type="region of interest" description="Disordered" evidence="6">
    <location>
        <begin position="320"/>
        <end position="340"/>
    </location>
</feature>
<dbReference type="GO" id="GO:0005886">
    <property type="term" value="C:plasma membrane"/>
    <property type="evidence" value="ECO:0007669"/>
    <property type="project" value="UniProtKB-SubCell"/>
</dbReference>
<keyword evidence="2" id="KW-1003">Cell membrane</keyword>
<evidence type="ECO:0000313" key="9">
    <source>
        <dbReference type="Proteomes" id="UP000553776"/>
    </source>
</evidence>
<evidence type="ECO:0000256" key="1">
    <source>
        <dbReference type="ARBA" id="ARBA00004651"/>
    </source>
</evidence>
<evidence type="ECO:0000256" key="4">
    <source>
        <dbReference type="ARBA" id="ARBA00022989"/>
    </source>
</evidence>
<evidence type="ECO:0000256" key="3">
    <source>
        <dbReference type="ARBA" id="ARBA00022692"/>
    </source>
</evidence>
<feature type="transmembrane region" description="Helical" evidence="7">
    <location>
        <begin position="116"/>
        <end position="136"/>
    </location>
</feature>
<organism evidence="8 9">
    <name type="scientific">Cohnella xylanilytica</name>
    <dbReference type="NCBI Taxonomy" id="557555"/>
    <lineage>
        <taxon>Bacteria</taxon>
        <taxon>Bacillati</taxon>
        <taxon>Bacillota</taxon>
        <taxon>Bacilli</taxon>
        <taxon>Bacillales</taxon>
        <taxon>Paenibacillaceae</taxon>
        <taxon>Cohnella</taxon>
    </lineage>
</organism>
<keyword evidence="9" id="KW-1185">Reference proteome</keyword>
<keyword evidence="4 7" id="KW-1133">Transmembrane helix</keyword>
<dbReference type="Proteomes" id="UP000553776">
    <property type="component" value="Unassembled WGS sequence"/>
</dbReference>
<dbReference type="InterPro" id="IPR001851">
    <property type="entry name" value="ABC_transp_permease"/>
</dbReference>
<dbReference type="GO" id="GO:0022857">
    <property type="term" value="F:transmembrane transporter activity"/>
    <property type="evidence" value="ECO:0007669"/>
    <property type="project" value="InterPro"/>
</dbReference>
<dbReference type="PANTHER" id="PTHR47089">
    <property type="entry name" value="ABC TRANSPORTER, PERMEASE PROTEIN"/>
    <property type="match status" value="1"/>
</dbReference>
<name>A0A841U3R4_9BACL</name>
<reference evidence="8 9" key="1">
    <citation type="submission" date="2020-08" db="EMBL/GenBank/DDBJ databases">
        <title>Cohnella phylogeny.</title>
        <authorList>
            <person name="Dunlap C."/>
        </authorList>
    </citation>
    <scope>NUCLEOTIDE SEQUENCE [LARGE SCALE GENOMIC DNA]</scope>
    <source>
        <strain evidence="8 9">DSM 25239</strain>
    </source>
</reference>
<sequence>MWLGGYNSWSAYSALFHKVFGSSYDIGETIRTITPLLFTGLSVGFAFRAGLFNIGAEGQFMIGMTAATIVGVKLHGLPAIVHAPLALVVGALAGGLWGAIAGFLKSNRGVNEVISCIMLNWIALYLSNYLISSLVLEKGQQRSEMIQESASLSIGWLSKALDNARMDWGIFIGMICVALFYILLWRTKQGYELRAVGHNADAARVSGINVKGSMLKSMMISGIFAGLGGVFEVLGVFHYQVVTAASPGYGFDGIAVALLGGNHPIGILLGSVLFGALTYGSAGMNFTANVPTEIVRIVIGCIIFFVASHGLIQMFLKPRKPGRKPKKKGAVDGGSDLGLG</sequence>
<dbReference type="AlphaFoldDB" id="A0A841U3R4"/>
<dbReference type="CDD" id="cd06580">
    <property type="entry name" value="TM_PBP1_transp_TpRbsC_like"/>
    <property type="match status" value="1"/>
</dbReference>
<feature type="transmembrane region" description="Helical" evidence="7">
    <location>
        <begin position="83"/>
        <end position="104"/>
    </location>
</feature>
<evidence type="ECO:0000256" key="5">
    <source>
        <dbReference type="ARBA" id="ARBA00023136"/>
    </source>
</evidence>
<comment type="subcellular location">
    <subcellularLocation>
        <location evidence="1">Cell membrane</location>
        <topology evidence="1">Multi-pass membrane protein</topology>
    </subcellularLocation>
</comment>
<feature type="transmembrane region" description="Helical" evidence="7">
    <location>
        <begin position="214"/>
        <end position="231"/>
    </location>
</feature>
<feature type="transmembrane region" description="Helical" evidence="7">
    <location>
        <begin position="58"/>
        <end position="77"/>
    </location>
</feature>
<dbReference type="Pfam" id="PF02653">
    <property type="entry name" value="BPD_transp_2"/>
    <property type="match status" value="1"/>
</dbReference>
<evidence type="ECO:0000256" key="2">
    <source>
        <dbReference type="ARBA" id="ARBA00022475"/>
    </source>
</evidence>
<evidence type="ECO:0000313" key="8">
    <source>
        <dbReference type="EMBL" id="MBB6692624.1"/>
    </source>
</evidence>
<evidence type="ECO:0000256" key="7">
    <source>
        <dbReference type="SAM" id="Phobius"/>
    </source>
</evidence>
<feature type="transmembrane region" description="Helical" evidence="7">
    <location>
        <begin position="168"/>
        <end position="185"/>
    </location>
</feature>
<accession>A0A841U3R4</accession>
<gene>
    <name evidence="8" type="ORF">H7B90_14535</name>
</gene>
<dbReference type="PANTHER" id="PTHR47089:SF1">
    <property type="entry name" value="GUANOSINE ABC TRANSPORTER PERMEASE PROTEIN NUPP"/>
    <property type="match status" value="1"/>
</dbReference>
<protein>
    <submittedName>
        <fullName evidence="8">ABC transporter permease</fullName>
    </submittedName>
</protein>
<dbReference type="EMBL" id="JACJVR010000056">
    <property type="protein sequence ID" value="MBB6692624.1"/>
    <property type="molecule type" value="Genomic_DNA"/>
</dbReference>
<feature type="transmembrane region" description="Helical" evidence="7">
    <location>
        <begin position="32"/>
        <end position="51"/>
    </location>
</feature>
<evidence type="ECO:0000256" key="6">
    <source>
        <dbReference type="SAM" id="MobiDB-lite"/>
    </source>
</evidence>
<proteinExistence type="predicted"/>
<feature type="compositionally biased region" description="Gly residues" evidence="6">
    <location>
        <begin position="331"/>
        <end position="340"/>
    </location>
</feature>
<keyword evidence="5 7" id="KW-0472">Membrane</keyword>